<sequence length="135" mass="15663">MFKLPWEMTGAWLVAIVFLIFALLFRAIARLFLRSRVGNVRMEVNEELVDVGQIRVIGYFFQCMFLLFCVLFLIALGVETGVIENGDPSPSTGKIELSPEQEKIWAKKLEELNKLPEEERKKRLLEMMKKAVNKR</sequence>
<name>A0A5S9F397_UABAM</name>
<protein>
    <submittedName>
        <fullName evidence="2">Uncharacterized protein</fullName>
    </submittedName>
</protein>
<keyword evidence="1" id="KW-0472">Membrane</keyword>
<gene>
    <name evidence="2" type="ORF">UABAM_02876</name>
</gene>
<evidence type="ECO:0000256" key="1">
    <source>
        <dbReference type="SAM" id="Phobius"/>
    </source>
</evidence>
<dbReference type="Proteomes" id="UP000326354">
    <property type="component" value="Chromosome"/>
</dbReference>
<feature type="transmembrane region" description="Helical" evidence="1">
    <location>
        <begin position="54"/>
        <end position="78"/>
    </location>
</feature>
<organism evidence="2 3">
    <name type="scientific">Uabimicrobium amorphum</name>
    <dbReference type="NCBI Taxonomy" id="2596890"/>
    <lineage>
        <taxon>Bacteria</taxon>
        <taxon>Pseudomonadati</taxon>
        <taxon>Planctomycetota</taxon>
        <taxon>Candidatus Uabimicrobiia</taxon>
        <taxon>Candidatus Uabimicrobiales</taxon>
        <taxon>Candidatus Uabimicrobiaceae</taxon>
        <taxon>Candidatus Uabimicrobium</taxon>
    </lineage>
</organism>
<evidence type="ECO:0000313" key="2">
    <source>
        <dbReference type="EMBL" id="BBM84515.1"/>
    </source>
</evidence>
<dbReference type="EMBL" id="AP019860">
    <property type="protein sequence ID" value="BBM84515.1"/>
    <property type="molecule type" value="Genomic_DNA"/>
</dbReference>
<keyword evidence="1" id="KW-0812">Transmembrane</keyword>
<keyword evidence="1" id="KW-1133">Transmembrane helix</keyword>
<dbReference type="KEGG" id="uam:UABAM_02876"/>
<reference evidence="2 3" key="1">
    <citation type="submission" date="2019-08" db="EMBL/GenBank/DDBJ databases">
        <title>Complete genome sequence of Candidatus Uab amorphum.</title>
        <authorList>
            <person name="Shiratori T."/>
            <person name="Suzuki S."/>
            <person name="Kakizawa Y."/>
            <person name="Ishida K."/>
        </authorList>
    </citation>
    <scope>NUCLEOTIDE SEQUENCE [LARGE SCALE GENOMIC DNA]</scope>
    <source>
        <strain evidence="2 3">SRT547</strain>
    </source>
</reference>
<dbReference type="AlphaFoldDB" id="A0A5S9F397"/>
<keyword evidence="3" id="KW-1185">Reference proteome</keyword>
<feature type="transmembrane region" description="Helical" evidence="1">
    <location>
        <begin position="12"/>
        <end position="33"/>
    </location>
</feature>
<proteinExistence type="predicted"/>
<accession>A0A5S9F397</accession>
<dbReference type="RefSeq" id="WP_151968662.1">
    <property type="nucleotide sequence ID" value="NZ_AP019860.1"/>
</dbReference>
<evidence type="ECO:0000313" key="3">
    <source>
        <dbReference type="Proteomes" id="UP000326354"/>
    </source>
</evidence>